<feature type="transmembrane region" description="Helical" evidence="13">
    <location>
        <begin position="142"/>
        <end position="166"/>
    </location>
</feature>
<dbReference type="OrthoDB" id="6142583at2759"/>
<evidence type="ECO:0000256" key="6">
    <source>
        <dbReference type="ARBA" id="ARBA00022989"/>
    </source>
</evidence>
<comment type="subcellular location">
    <subcellularLocation>
        <location evidence="1 13">Membrane</location>
        <topology evidence="1 13">Multi-pass membrane protein</topology>
    </subcellularLocation>
</comment>
<dbReference type="PROSITE" id="PS50262">
    <property type="entry name" value="G_PROTEIN_RECEP_F1_2"/>
    <property type="match status" value="1"/>
</dbReference>
<dbReference type="InterPro" id="IPR050125">
    <property type="entry name" value="GPCR_opsins"/>
</dbReference>
<evidence type="ECO:0000256" key="12">
    <source>
        <dbReference type="ARBA" id="ARBA00023224"/>
    </source>
</evidence>
<dbReference type="InterPro" id="IPR000276">
    <property type="entry name" value="GPCR_Rhodpsn"/>
</dbReference>
<keyword evidence="9 13" id="KW-0472">Membrane</keyword>
<evidence type="ECO:0000256" key="13">
    <source>
        <dbReference type="RuleBase" id="RU004951"/>
    </source>
</evidence>
<keyword evidence="2 13" id="KW-0600">Photoreceptor protein</keyword>
<dbReference type="PRINTS" id="PR00237">
    <property type="entry name" value="GPCRRHODOPSN"/>
</dbReference>
<dbReference type="CDD" id="cd14969">
    <property type="entry name" value="7tmA_Opsins_type2_animals"/>
    <property type="match status" value="1"/>
</dbReference>
<evidence type="ECO:0000256" key="7">
    <source>
        <dbReference type="ARBA" id="ARBA00022991"/>
    </source>
</evidence>
<feature type="transmembrane region" description="Helical" evidence="13">
    <location>
        <begin position="242"/>
        <end position="270"/>
    </location>
</feature>
<evidence type="ECO:0000313" key="16">
    <source>
        <dbReference type="Proteomes" id="UP000663852"/>
    </source>
</evidence>
<accession>A0A813NW63</accession>
<reference evidence="15" key="1">
    <citation type="submission" date="2021-02" db="EMBL/GenBank/DDBJ databases">
        <authorList>
            <person name="Nowell W R."/>
        </authorList>
    </citation>
    <scope>NUCLEOTIDE SEQUENCE</scope>
</reference>
<comment type="caution">
    <text evidence="15">The sequence shown here is derived from an EMBL/GenBank/DDBJ whole genome shotgun (WGS) entry which is preliminary data.</text>
</comment>
<dbReference type="InterPro" id="IPR017452">
    <property type="entry name" value="GPCR_Rhodpsn_7TM"/>
</dbReference>
<dbReference type="GO" id="GO:0009881">
    <property type="term" value="F:photoreceptor activity"/>
    <property type="evidence" value="ECO:0007669"/>
    <property type="project" value="UniProtKB-KW"/>
</dbReference>
<keyword evidence="4 13" id="KW-0812">Transmembrane</keyword>
<dbReference type="GO" id="GO:0007602">
    <property type="term" value="P:phototransduction"/>
    <property type="evidence" value="ECO:0007669"/>
    <property type="project" value="UniProtKB-KW"/>
</dbReference>
<dbReference type="Gene3D" id="1.20.1070.10">
    <property type="entry name" value="Rhodopsin 7-helix transmembrane proteins"/>
    <property type="match status" value="1"/>
</dbReference>
<evidence type="ECO:0000256" key="9">
    <source>
        <dbReference type="ARBA" id="ARBA00023136"/>
    </source>
</evidence>
<keyword evidence="6 13" id="KW-1133">Transmembrane helix</keyword>
<protein>
    <recommendedName>
        <fullName evidence="14">G-protein coupled receptors family 1 profile domain-containing protein</fullName>
    </recommendedName>
</protein>
<evidence type="ECO:0000256" key="5">
    <source>
        <dbReference type="ARBA" id="ARBA00022925"/>
    </source>
</evidence>
<evidence type="ECO:0000256" key="4">
    <source>
        <dbReference type="ARBA" id="ARBA00022692"/>
    </source>
</evidence>
<dbReference type="GO" id="GO:0004930">
    <property type="term" value="F:G protein-coupled receptor activity"/>
    <property type="evidence" value="ECO:0007669"/>
    <property type="project" value="UniProtKB-KW"/>
</dbReference>
<keyword evidence="11 13" id="KW-0675">Receptor</keyword>
<evidence type="ECO:0000256" key="10">
    <source>
        <dbReference type="ARBA" id="ARBA00023157"/>
    </source>
</evidence>
<keyword evidence="7 13" id="KW-0157">Chromophore</keyword>
<feature type="transmembrane region" description="Helical" evidence="13">
    <location>
        <begin position="27"/>
        <end position="50"/>
    </location>
</feature>
<evidence type="ECO:0000256" key="2">
    <source>
        <dbReference type="ARBA" id="ARBA00022543"/>
    </source>
</evidence>
<feature type="transmembrane region" description="Helical" evidence="13">
    <location>
        <begin position="62"/>
        <end position="80"/>
    </location>
</feature>
<dbReference type="PRINTS" id="PR00238">
    <property type="entry name" value="OPSIN"/>
</dbReference>
<sequence>MSSDKMLNNTLFISMKNFPLCSILRIIGYYFIVLWIIGTILNGSVLYILVRNKKLRQSSTNVFIGGLLLADFIGICFEIPLPTFSLLSCRWIFTYTGCIFEAMIVYFAGCSNIYMLCLISIDRYRKITQPFSPQKVNIKQTYLAIVVAYLLSLFWTVMPLLGWSNYDYEGIGISCSINWTGRSFNIISYNITIFIFVYLVPITIIIVTNIKIYLSIHNRWHHSTLNFNRNRMKYQQKIERHILNTIILIIGGYLIAWTPYAIIVFIRIFIDTDRIPPIIDTLPALFAKSSLVWNPFIYIVRNGNFRTHKPIFFPRQHPAQSDKNSNKIKFSIYPYSLIQFTLPTRWNVRSG</sequence>
<dbReference type="GO" id="GO:0007601">
    <property type="term" value="P:visual perception"/>
    <property type="evidence" value="ECO:0007669"/>
    <property type="project" value="InterPro"/>
</dbReference>
<keyword evidence="3 13" id="KW-0716">Sensory transduction</keyword>
<gene>
    <name evidence="15" type="ORF">EDS130_LOCUS2023</name>
</gene>
<evidence type="ECO:0000313" key="15">
    <source>
        <dbReference type="EMBL" id="CAF0745977.1"/>
    </source>
</evidence>
<keyword evidence="8 13" id="KW-0297">G-protein coupled receptor</keyword>
<dbReference type="SUPFAM" id="SSF81321">
    <property type="entry name" value="Family A G protein-coupled receptor-like"/>
    <property type="match status" value="1"/>
</dbReference>
<feature type="domain" description="G-protein coupled receptors family 1 profile" evidence="14">
    <location>
        <begin position="41"/>
        <end position="298"/>
    </location>
</feature>
<evidence type="ECO:0000256" key="1">
    <source>
        <dbReference type="ARBA" id="ARBA00004141"/>
    </source>
</evidence>
<evidence type="ECO:0000256" key="11">
    <source>
        <dbReference type="ARBA" id="ARBA00023170"/>
    </source>
</evidence>
<proteinExistence type="inferred from homology"/>
<dbReference type="GO" id="GO:0016020">
    <property type="term" value="C:membrane"/>
    <property type="evidence" value="ECO:0007669"/>
    <property type="project" value="UniProtKB-SubCell"/>
</dbReference>
<name>A0A813NW63_ADIRI</name>
<dbReference type="Pfam" id="PF00001">
    <property type="entry name" value="7tm_1"/>
    <property type="match status" value="1"/>
</dbReference>
<dbReference type="PROSITE" id="PS00237">
    <property type="entry name" value="G_PROTEIN_RECEP_F1_1"/>
    <property type="match status" value="1"/>
</dbReference>
<keyword evidence="10" id="KW-1015">Disulfide bond</keyword>
<dbReference type="PANTHER" id="PTHR24240">
    <property type="entry name" value="OPSIN"/>
    <property type="match status" value="1"/>
</dbReference>
<keyword evidence="12 13" id="KW-0807">Transducer</keyword>
<evidence type="ECO:0000256" key="8">
    <source>
        <dbReference type="ARBA" id="ARBA00023040"/>
    </source>
</evidence>
<dbReference type="EMBL" id="CAJNOJ010000004">
    <property type="protein sequence ID" value="CAF0745977.1"/>
    <property type="molecule type" value="Genomic_DNA"/>
</dbReference>
<feature type="transmembrane region" description="Helical" evidence="13">
    <location>
        <begin position="186"/>
        <end position="210"/>
    </location>
</feature>
<keyword evidence="5 13" id="KW-0681">Retinal protein</keyword>
<evidence type="ECO:0000256" key="3">
    <source>
        <dbReference type="ARBA" id="ARBA00022606"/>
    </source>
</evidence>
<dbReference type="InterPro" id="IPR001760">
    <property type="entry name" value="Opsin"/>
</dbReference>
<evidence type="ECO:0000259" key="14">
    <source>
        <dbReference type="PROSITE" id="PS50262"/>
    </source>
</evidence>
<dbReference type="AlphaFoldDB" id="A0A813NW63"/>
<dbReference type="Proteomes" id="UP000663852">
    <property type="component" value="Unassembled WGS sequence"/>
</dbReference>
<organism evidence="15 16">
    <name type="scientific">Adineta ricciae</name>
    <name type="common">Rotifer</name>
    <dbReference type="NCBI Taxonomy" id="249248"/>
    <lineage>
        <taxon>Eukaryota</taxon>
        <taxon>Metazoa</taxon>
        <taxon>Spiralia</taxon>
        <taxon>Gnathifera</taxon>
        <taxon>Rotifera</taxon>
        <taxon>Eurotatoria</taxon>
        <taxon>Bdelloidea</taxon>
        <taxon>Adinetida</taxon>
        <taxon>Adinetidae</taxon>
        <taxon>Adineta</taxon>
    </lineage>
</organism>
<feature type="transmembrane region" description="Helical" evidence="13">
    <location>
        <begin position="282"/>
        <end position="300"/>
    </location>
</feature>
<comment type="similarity">
    <text evidence="13">Belongs to the G-protein coupled receptor 1 family. Opsin subfamily.</text>
</comment>
<feature type="transmembrane region" description="Helical" evidence="13">
    <location>
        <begin position="92"/>
        <end position="121"/>
    </location>
</feature>